<protein>
    <submittedName>
        <fullName evidence="1">Uncharacterized protein</fullName>
    </submittedName>
</protein>
<reference evidence="1 2" key="1">
    <citation type="journal article" date="2019" name="Sci. Rep.">
        <title>Orb-weaving spider Araneus ventricosus genome elucidates the spidroin gene catalogue.</title>
        <authorList>
            <person name="Kono N."/>
            <person name="Nakamura H."/>
            <person name="Ohtoshi R."/>
            <person name="Moran D.A.P."/>
            <person name="Shinohara A."/>
            <person name="Yoshida Y."/>
            <person name="Fujiwara M."/>
            <person name="Mori M."/>
            <person name="Tomita M."/>
            <person name="Arakawa K."/>
        </authorList>
    </citation>
    <scope>NUCLEOTIDE SEQUENCE [LARGE SCALE GENOMIC DNA]</scope>
</reference>
<keyword evidence="2" id="KW-1185">Reference proteome</keyword>
<dbReference type="Proteomes" id="UP000499080">
    <property type="component" value="Unassembled WGS sequence"/>
</dbReference>
<proteinExistence type="predicted"/>
<accession>A0A4Y2W5N7</accession>
<dbReference type="AlphaFoldDB" id="A0A4Y2W5N7"/>
<organism evidence="1 2">
    <name type="scientific">Araneus ventricosus</name>
    <name type="common">Orbweaver spider</name>
    <name type="synonym">Epeira ventricosa</name>
    <dbReference type="NCBI Taxonomy" id="182803"/>
    <lineage>
        <taxon>Eukaryota</taxon>
        <taxon>Metazoa</taxon>
        <taxon>Ecdysozoa</taxon>
        <taxon>Arthropoda</taxon>
        <taxon>Chelicerata</taxon>
        <taxon>Arachnida</taxon>
        <taxon>Araneae</taxon>
        <taxon>Araneomorphae</taxon>
        <taxon>Entelegynae</taxon>
        <taxon>Araneoidea</taxon>
        <taxon>Araneidae</taxon>
        <taxon>Araneus</taxon>
    </lineage>
</organism>
<evidence type="ECO:0000313" key="2">
    <source>
        <dbReference type="Proteomes" id="UP000499080"/>
    </source>
</evidence>
<comment type="caution">
    <text evidence="1">The sequence shown here is derived from an EMBL/GenBank/DDBJ whole genome shotgun (WGS) entry which is preliminary data.</text>
</comment>
<sequence length="104" mass="12216">MSLGSKCSRRTSDRAEHIGNLGPFQASWFRTARPVSVVGDSCIKRKPTHLPKTGNFRDVRKKSYRQFKPMEICIAEWQLEFQRTQIQHFMRRFQFGPRCEVAAR</sequence>
<dbReference type="EMBL" id="BGPR01055179">
    <property type="protein sequence ID" value="GBO31806.1"/>
    <property type="molecule type" value="Genomic_DNA"/>
</dbReference>
<evidence type="ECO:0000313" key="1">
    <source>
        <dbReference type="EMBL" id="GBO31806.1"/>
    </source>
</evidence>
<name>A0A4Y2W5N7_ARAVE</name>
<gene>
    <name evidence="1" type="ORF">AVEN_179653_1</name>
</gene>